<proteinExistence type="predicted"/>
<feature type="region of interest" description="Disordered" evidence="1">
    <location>
        <begin position="1"/>
        <end position="26"/>
    </location>
</feature>
<dbReference type="AlphaFoldDB" id="A0AAE1WLS2"/>
<dbReference type="PANTHER" id="PTHR33437:SF2">
    <property type="entry name" value="OS06G0361200 PROTEIN"/>
    <property type="match status" value="1"/>
</dbReference>
<dbReference type="EMBL" id="JACGWL010000009">
    <property type="protein sequence ID" value="KAK4395666.1"/>
    <property type="molecule type" value="Genomic_DNA"/>
</dbReference>
<sequence>MTIKTAPIKISSNDRKRLEKPEDQRTTCDRYRPTLKELKEKEYPFPNSDVPYIFYELLERKLIKLPESKCPDKAGRVKDPNYCKYHRVFNHPIERYFIVKEKIMALAKEGNIILDIKETVVGSFKLIQIEVLFVNKKKEIPTEDGDRWILVTRRRRQRQYVNKLHPSLPRKPQLRKHNHVEAKNKIEMMTRQHLPVTLEEFFPQIFFEQKDKTVSASLRTDRRQPLVSCCATLSFIDEDQLLGSKTHNRPLFILGFIQEEKINRILIGGGSAINIMPKSTMNKLGITSEDLSRSYLTIQSELRDPTRRWHDSTQSYRGRTKSKHTFPCHRCENLQQPVARKVVVA</sequence>
<organism evidence="2 3">
    <name type="scientific">Sesamum angolense</name>
    <dbReference type="NCBI Taxonomy" id="2727404"/>
    <lineage>
        <taxon>Eukaryota</taxon>
        <taxon>Viridiplantae</taxon>
        <taxon>Streptophyta</taxon>
        <taxon>Embryophyta</taxon>
        <taxon>Tracheophyta</taxon>
        <taxon>Spermatophyta</taxon>
        <taxon>Magnoliopsida</taxon>
        <taxon>eudicotyledons</taxon>
        <taxon>Gunneridae</taxon>
        <taxon>Pentapetalae</taxon>
        <taxon>asterids</taxon>
        <taxon>lamiids</taxon>
        <taxon>Lamiales</taxon>
        <taxon>Pedaliaceae</taxon>
        <taxon>Sesamum</taxon>
    </lineage>
</organism>
<comment type="caution">
    <text evidence="2">The sequence shown here is derived from an EMBL/GenBank/DDBJ whole genome shotgun (WGS) entry which is preliminary data.</text>
</comment>
<reference evidence="2" key="2">
    <citation type="journal article" date="2024" name="Plant">
        <title>Genomic evolution and insights into agronomic trait innovations of Sesamum species.</title>
        <authorList>
            <person name="Miao H."/>
            <person name="Wang L."/>
            <person name="Qu L."/>
            <person name="Liu H."/>
            <person name="Sun Y."/>
            <person name="Le M."/>
            <person name="Wang Q."/>
            <person name="Wei S."/>
            <person name="Zheng Y."/>
            <person name="Lin W."/>
            <person name="Duan Y."/>
            <person name="Cao H."/>
            <person name="Xiong S."/>
            <person name="Wang X."/>
            <person name="Wei L."/>
            <person name="Li C."/>
            <person name="Ma Q."/>
            <person name="Ju M."/>
            <person name="Zhao R."/>
            <person name="Li G."/>
            <person name="Mu C."/>
            <person name="Tian Q."/>
            <person name="Mei H."/>
            <person name="Zhang T."/>
            <person name="Gao T."/>
            <person name="Zhang H."/>
        </authorList>
    </citation>
    <scope>NUCLEOTIDE SEQUENCE</scope>
    <source>
        <strain evidence="2">K16</strain>
    </source>
</reference>
<evidence type="ECO:0000313" key="2">
    <source>
        <dbReference type="EMBL" id="KAK4395666.1"/>
    </source>
</evidence>
<evidence type="ECO:0000256" key="1">
    <source>
        <dbReference type="SAM" id="MobiDB-lite"/>
    </source>
</evidence>
<keyword evidence="3" id="KW-1185">Reference proteome</keyword>
<name>A0AAE1WLS2_9LAMI</name>
<dbReference type="Proteomes" id="UP001289374">
    <property type="component" value="Unassembled WGS sequence"/>
</dbReference>
<reference evidence="2" key="1">
    <citation type="submission" date="2020-06" db="EMBL/GenBank/DDBJ databases">
        <authorList>
            <person name="Li T."/>
            <person name="Hu X."/>
            <person name="Zhang T."/>
            <person name="Song X."/>
            <person name="Zhang H."/>
            <person name="Dai N."/>
            <person name="Sheng W."/>
            <person name="Hou X."/>
            <person name="Wei L."/>
        </authorList>
    </citation>
    <scope>NUCLEOTIDE SEQUENCE</scope>
    <source>
        <strain evidence="2">K16</strain>
        <tissue evidence="2">Leaf</tissue>
    </source>
</reference>
<gene>
    <name evidence="2" type="ORF">Sango_1720900</name>
</gene>
<dbReference type="PANTHER" id="PTHR33437">
    <property type="entry name" value="OS06G0361200 PROTEIN"/>
    <property type="match status" value="1"/>
</dbReference>
<accession>A0AAE1WLS2</accession>
<evidence type="ECO:0008006" key="4">
    <source>
        <dbReference type="Google" id="ProtNLM"/>
    </source>
</evidence>
<protein>
    <recommendedName>
        <fullName evidence="4">Retrotransposon gag protein</fullName>
    </recommendedName>
</protein>
<feature type="compositionally biased region" description="Basic and acidic residues" evidence="1">
    <location>
        <begin position="12"/>
        <end position="26"/>
    </location>
</feature>
<evidence type="ECO:0000313" key="3">
    <source>
        <dbReference type="Proteomes" id="UP001289374"/>
    </source>
</evidence>